<name>A3GFA9_PICST</name>
<dbReference type="GeneID" id="4850958"/>
<evidence type="ECO:0000256" key="6">
    <source>
        <dbReference type="ARBA" id="ARBA00023136"/>
    </source>
</evidence>
<comment type="subcellular location">
    <subcellularLocation>
        <location evidence="2">Endosome membrane</location>
        <topology evidence="2">Peripheral membrane protein</topology>
    </subcellularLocation>
    <subcellularLocation>
        <location evidence="1">Golgi apparatus</location>
        <location evidence="1">trans-Golgi network membrane</location>
        <topology evidence="1">Peripheral membrane protein</topology>
    </subcellularLocation>
</comment>
<dbReference type="KEGG" id="pic:PICST_28179"/>
<keyword evidence="4" id="KW-0967">Endosome</keyword>
<dbReference type="AlphaFoldDB" id="A3GFA9"/>
<keyword evidence="11" id="KW-1185">Reference proteome</keyword>
<dbReference type="HOGENOM" id="CLU_007339_1_0_1"/>
<dbReference type="InParanoid" id="A3GFA9"/>
<evidence type="ECO:0000256" key="1">
    <source>
        <dbReference type="ARBA" id="ARBA00004150"/>
    </source>
</evidence>
<dbReference type="GO" id="GO:0010008">
    <property type="term" value="C:endosome membrane"/>
    <property type="evidence" value="ECO:0007669"/>
    <property type="project" value="UniProtKB-SubCell"/>
</dbReference>
<dbReference type="Pfam" id="PF04100">
    <property type="entry name" value="Vps53_N"/>
    <property type="match status" value="1"/>
</dbReference>
<proteinExistence type="inferred from homology"/>
<dbReference type="InterPro" id="IPR039766">
    <property type="entry name" value="Vps53"/>
</dbReference>
<dbReference type="InterPro" id="IPR007234">
    <property type="entry name" value="Vps53_N"/>
</dbReference>
<organism evidence="10 11">
    <name type="scientific">Scheffersomyces stipitis (strain ATCC 58785 / CBS 6054 / NBRC 10063 / NRRL Y-11545)</name>
    <name type="common">Yeast</name>
    <name type="synonym">Pichia stipitis</name>
    <dbReference type="NCBI Taxonomy" id="322104"/>
    <lineage>
        <taxon>Eukaryota</taxon>
        <taxon>Fungi</taxon>
        <taxon>Dikarya</taxon>
        <taxon>Ascomycota</taxon>
        <taxon>Saccharomycotina</taxon>
        <taxon>Pichiomycetes</taxon>
        <taxon>Debaryomycetaceae</taxon>
        <taxon>Scheffersomyces</taxon>
    </lineage>
</organism>
<evidence type="ECO:0000256" key="7">
    <source>
        <dbReference type="SAM" id="MobiDB-lite"/>
    </source>
</evidence>
<evidence type="ECO:0000259" key="8">
    <source>
        <dbReference type="Pfam" id="PF04100"/>
    </source>
</evidence>
<evidence type="ECO:0000313" key="11">
    <source>
        <dbReference type="Proteomes" id="UP000002258"/>
    </source>
</evidence>
<gene>
    <name evidence="10" type="primary">VPS53</name>
    <name evidence="10" type="ORF">PICST_28179</name>
</gene>
<comment type="caution">
    <text evidence="10">The sequence shown here is derived from an EMBL/GenBank/DDBJ whole genome shotgun (WGS) entry which is preliminary data.</text>
</comment>
<evidence type="ECO:0000313" key="10">
    <source>
        <dbReference type="EMBL" id="EAZ63724.2"/>
    </source>
</evidence>
<sequence>MVTYEYDPVPDLRRIFISPNTLDELPQLLDYTNSYKQKLDEEIQQDISEYNSSRPNGLNDDICNLVDLIKGIKSDSDATRSSIVAMTGSIQNLDQYKKNLVLSMTILKRLQMLINANNTLIQVMSSHNYQEILSLFSVIKELLGFFKPYKSIDEINQLNLMVVSTQNKLIDDIFIDFEDFSTQRLQDREDQLIYGCKILELIDLKYKDKLLNWFFNLQLKDIRSIFNNLDEAGSLDNLNRRYIYFNNTLKSVQERYLEIFPKDWKVDLELSKIFCSMTKQDLINLLTSSNVKSNTLLDNLTATLDLEKLLNDTFKTSEFTSIISSVFEPYLLIWINEQDKLLSSKFAEFMSISQLPSELNEKDDFLTVLKVNNVPNIANSSTELFKNFQKILTSILKLSNGEILIELSKLFIKYLYDFHNKILAPMVPKNDDELGGGIEPLKYLTMLLNTGDYVINNIDDLADKFKTLIKDQYEQRLPSYENVKDIYFKLINKSISNLLIKISNDLKFSWRQFLNINWSNLDTINDVSSYMLELKKQIITNLQVILPLIIRESYIRNFNDKLVELLITTLSNNLKFVKPLNMISLEQILLDITNLKDVCLTFPLYSDPNYSESKNTTSSSPSYQKFVSNQFHSFESLLKVLMVPELPIENIIESYFELIGDKSIRNFMKILNLKNIDKSAQSKYIENFKLQLTLDDGTLTNQNQLLSNLEDEEESGSVSISQVSTPTPDFKSPKLLPTKINNFEKNLREFAITGESHVNKLNENFKNFGKFFRKDND</sequence>
<accession>A3GFA9</accession>
<dbReference type="Pfam" id="PF16854">
    <property type="entry name" value="VPS53_C"/>
    <property type="match status" value="1"/>
</dbReference>
<keyword evidence="5" id="KW-0333">Golgi apparatus</keyword>
<dbReference type="PANTHER" id="PTHR12820">
    <property type="entry name" value="VACUOLAR SORTING PROTEIN 53"/>
    <property type="match status" value="1"/>
</dbReference>
<dbReference type="STRING" id="322104.A3GFA9"/>
<dbReference type="EMBL" id="AAVQ01000001">
    <property type="protein sequence ID" value="EAZ63724.2"/>
    <property type="molecule type" value="Genomic_DNA"/>
</dbReference>
<dbReference type="FunCoup" id="A3GFA9">
    <property type="interactions" value="800"/>
</dbReference>
<feature type="region of interest" description="Disordered" evidence="7">
    <location>
        <begin position="710"/>
        <end position="731"/>
    </location>
</feature>
<protein>
    <submittedName>
        <fullName evidence="10">Protein required for protein sorting at the late Golgi</fullName>
    </submittedName>
</protein>
<evidence type="ECO:0000256" key="2">
    <source>
        <dbReference type="ARBA" id="ARBA00004481"/>
    </source>
</evidence>
<dbReference type="Proteomes" id="UP000002258">
    <property type="component" value="Chromosome 1"/>
</dbReference>
<evidence type="ECO:0000256" key="4">
    <source>
        <dbReference type="ARBA" id="ARBA00022753"/>
    </source>
</evidence>
<dbReference type="eggNOG" id="KOG2180">
    <property type="taxonomic scope" value="Eukaryota"/>
</dbReference>
<feature type="domain" description="Vps53 N-terminal" evidence="8">
    <location>
        <begin position="5"/>
        <end position="352"/>
    </location>
</feature>
<dbReference type="Gene3D" id="1.10.357.110">
    <property type="entry name" value="Vacuolar protein sorting-associated protein 53, C-terminus"/>
    <property type="match status" value="1"/>
</dbReference>
<reference evidence="10 11" key="1">
    <citation type="journal article" date="2007" name="Nat. Biotechnol.">
        <title>Genome sequence of the lignocellulose-bioconverting and xylose-fermenting yeast Pichia stipitis.</title>
        <authorList>
            <person name="Jeffries T.W."/>
            <person name="Grigoriev I.V."/>
            <person name="Grimwood J."/>
            <person name="Laplaza J.M."/>
            <person name="Aerts A."/>
            <person name="Salamov A."/>
            <person name="Schmutz J."/>
            <person name="Lindquist E."/>
            <person name="Dehal P."/>
            <person name="Shapiro H."/>
            <person name="Jin Y.S."/>
            <person name="Passoth V."/>
            <person name="Richardson P.M."/>
        </authorList>
    </citation>
    <scope>NUCLEOTIDE SEQUENCE [LARGE SCALE GENOMIC DNA]</scope>
    <source>
        <strain evidence="11">ATCC 58785 / CBS 6054 / NBRC 10063 / NRRL Y-11545</strain>
    </source>
</reference>
<dbReference type="OMA" id="YKFAEAK"/>
<dbReference type="InterPro" id="IPR031745">
    <property type="entry name" value="Vps53_C"/>
</dbReference>
<dbReference type="GO" id="GO:0000938">
    <property type="term" value="C:GARP complex"/>
    <property type="evidence" value="ECO:0007669"/>
    <property type="project" value="InterPro"/>
</dbReference>
<dbReference type="RefSeq" id="XP_001387747.2">
    <property type="nucleotide sequence ID" value="XM_001387710.1"/>
</dbReference>
<dbReference type="InterPro" id="IPR038260">
    <property type="entry name" value="Vps53_C_sf"/>
</dbReference>
<feature type="domain" description="Vps53 C-terminal" evidence="9">
    <location>
        <begin position="586"/>
        <end position="676"/>
    </location>
</feature>
<dbReference type="GO" id="GO:0005829">
    <property type="term" value="C:cytosol"/>
    <property type="evidence" value="ECO:0007669"/>
    <property type="project" value="GOC"/>
</dbReference>
<feature type="compositionally biased region" description="Polar residues" evidence="7">
    <location>
        <begin position="716"/>
        <end position="727"/>
    </location>
</feature>
<evidence type="ECO:0000259" key="9">
    <source>
        <dbReference type="Pfam" id="PF16854"/>
    </source>
</evidence>
<evidence type="ECO:0000256" key="3">
    <source>
        <dbReference type="ARBA" id="ARBA00008628"/>
    </source>
</evidence>
<dbReference type="OrthoDB" id="10261632at2759"/>
<evidence type="ECO:0000256" key="5">
    <source>
        <dbReference type="ARBA" id="ARBA00023034"/>
    </source>
</evidence>
<keyword evidence="6" id="KW-0472">Membrane</keyword>
<dbReference type="GO" id="GO:0042147">
    <property type="term" value="P:retrograde transport, endosome to Golgi"/>
    <property type="evidence" value="ECO:0007669"/>
    <property type="project" value="InterPro"/>
</dbReference>
<comment type="similarity">
    <text evidence="3">Belongs to the VPS53 family.</text>
</comment>
<dbReference type="PANTHER" id="PTHR12820:SF0">
    <property type="entry name" value="VACUOLAR PROTEIN SORTING-ASSOCIATED PROTEIN 53 HOMOLOG"/>
    <property type="match status" value="1"/>
</dbReference>